<accession>A0ABN7K376</accession>
<name>A0ABN7K376_9HYPH</name>
<dbReference type="Proteomes" id="UP000606921">
    <property type="component" value="Unassembled WGS sequence"/>
</dbReference>
<proteinExistence type="predicted"/>
<comment type="caution">
    <text evidence="1">The sequence shown here is derived from an EMBL/GenBank/DDBJ whole genome shotgun (WGS) entry which is preliminary data.</text>
</comment>
<gene>
    <name evidence="1" type="ORF">REJC140_02126</name>
</gene>
<reference evidence="1 2" key="1">
    <citation type="submission" date="2020-11" db="EMBL/GenBank/DDBJ databases">
        <authorList>
            <person name="Lassalle F."/>
        </authorList>
    </citation>
    <scope>NUCLEOTIDE SEQUENCE [LARGE SCALE GENOMIC DNA]</scope>
    <source>
        <strain evidence="1 2">JC140</strain>
    </source>
</reference>
<organism evidence="1 2">
    <name type="scientific">Pseudorhizobium endolithicum</name>
    <dbReference type="NCBI Taxonomy" id="1191678"/>
    <lineage>
        <taxon>Bacteria</taxon>
        <taxon>Pseudomonadati</taxon>
        <taxon>Pseudomonadota</taxon>
        <taxon>Alphaproteobacteria</taxon>
        <taxon>Hyphomicrobiales</taxon>
        <taxon>Rhizobiaceae</taxon>
        <taxon>Rhizobium/Agrobacterium group</taxon>
        <taxon>Pseudorhizobium</taxon>
    </lineage>
</organism>
<dbReference type="EMBL" id="CABFWF030000018">
    <property type="protein sequence ID" value="CAD7054275.1"/>
    <property type="molecule type" value="Genomic_DNA"/>
</dbReference>
<evidence type="ECO:0000313" key="1">
    <source>
        <dbReference type="EMBL" id="CAD7054275.1"/>
    </source>
</evidence>
<evidence type="ECO:0000313" key="2">
    <source>
        <dbReference type="Proteomes" id="UP000606921"/>
    </source>
</evidence>
<protein>
    <submittedName>
        <fullName evidence="1">LysR family transcriptional regulator</fullName>
    </submittedName>
</protein>
<keyword evidence="2" id="KW-1185">Reference proteome</keyword>
<sequence>MCCDGQSVDHRARTFVLADLSGTELEDNGSASHPSGAPRASTQRYCRGNCRLSSQAKANFASGAADAAIIRRNGGGTQGEVLRVDRLGRRAVADWRPRSNTPIPSVVGLGLWRSRDCRERTTKGRRQLADAFIAGSCAAQHEGLLAGAGANGRHLRARAARSRARTGASAAADVGDCSSFPCYHTGSRGGRESPGRSHVRTGGLSRLAAMPASMTSNRAHVM</sequence>